<keyword evidence="10" id="KW-1185">Reference proteome</keyword>
<reference evidence="9" key="1">
    <citation type="submission" date="2020-07" db="EMBL/GenBank/DDBJ databases">
        <authorList>
            <person name="Tarantini F.S."/>
            <person name="Hong K.W."/>
            <person name="Chan K.G."/>
        </authorList>
    </citation>
    <scope>NUCLEOTIDE SEQUENCE</scope>
    <source>
        <strain evidence="9">32-07</strain>
    </source>
</reference>
<comment type="subcellular location">
    <subcellularLocation>
        <location evidence="1 7">Cell membrane</location>
        <topology evidence="1 7">Multi-pass membrane protein</topology>
    </subcellularLocation>
</comment>
<evidence type="ECO:0000256" key="7">
    <source>
        <dbReference type="RuleBase" id="RU363032"/>
    </source>
</evidence>
<evidence type="ECO:0000256" key="3">
    <source>
        <dbReference type="ARBA" id="ARBA00022475"/>
    </source>
</evidence>
<feature type="transmembrane region" description="Helical" evidence="7">
    <location>
        <begin position="240"/>
        <end position="260"/>
    </location>
</feature>
<dbReference type="Proteomes" id="UP001049518">
    <property type="component" value="Chromosome"/>
</dbReference>
<dbReference type="RefSeq" id="WP_231329521.1">
    <property type="nucleotide sequence ID" value="NZ_CP059572.1"/>
</dbReference>
<dbReference type="PROSITE" id="PS50928">
    <property type="entry name" value="ABC_TM1"/>
    <property type="match status" value="1"/>
</dbReference>
<name>A0ABX8R1J5_9ACTN</name>
<dbReference type="EMBL" id="CP059572">
    <property type="protein sequence ID" value="QXJ23842.1"/>
    <property type="molecule type" value="Genomic_DNA"/>
</dbReference>
<feature type="transmembrane region" description="Helical" evidence="7">
    <location>
        <begin position="199"/>
        <end position="220"/>
    </location>
</feature>
<accession>A0ABX8R1J5</accession>
<organism evidence="9 10">
    <name type="scientific">Actinomadura graeca</name>
    <dbReference type="NCBI Taxonomy" id="2750812"/>
    <lineage>
        <taxon>Bacteria</taxon>
        <taxon>Bacillati</taxon>
        <taxon>Actinomycetota</taxon>
        <taxon>Actinomycetes</taxon>
        <taxon>Streptosporangiales</taxon>
        <taxon>Thermomonosporaceae</taxon>
        <taxon>Actinomadura</taxon>
    </lineage>
</organism>
<evidence type="ECO:0000256" key="4">
    <source>
        <dbReference type="ARBA" id="ARBA00022692"/>
    </source>
</evidence>
<comment type="similarity">
    <text evidence="7">Belongs to the binding-protein-dependent transport system permease family.</text>
</comment>
<dbReference type="InterPro" id="IPR035906">
    <property type="entry name" value="MetI-like_sf"/>
</dbReference>
<feature type="transmembrane region" description="Helical" evidence="7">
    <location>
        <begin position="146"/>
        <end position="168"/>
    </location>
</feature>
<dbReference type="PANTHER" id="PTHR30151:SF20">
    <property type="entry name" value="ABC TRANSPORTER PERMEASE PROTEIN HI_0355-RELATED"/>
    <property type="match status" value="1"/>
</dbReference>
<sequence>MTRTASVVPERVSRPVVRVRPAFTQRRTSKILLPLLAVAVCVAVWWLLTVVTGWSEVLLPSPGDVLSALWTERSLIINNTWSSLGEILAGFALAVAVGFPLGVAIAYSVVVDRMLSPVLFAFNAVPKVAVAPILVVWGGFGPMPKIVMAVLLAFFPIVLSAAAGMKAAPSEYRELLRSLDAGPLQTFLRVRLPASLPHLFVGLKNAITLATIGAVIGEFVGASKGLGYLVVVSGGNADTALGFAAVAVLAVLAVALYYIIVALETWLVPWADQS</sequence>
<feature type="domain" description="ABC transmembrane type-1" evidence="8">
    <location>
        <begin position="80"/>
        <end position="262"/>
    </location>
</feature>
<evidence type="ECO:0000256" key="1">
    <source>
        <dbReference type="ARBA" id="ARBA00004651"/>
    </source>
</evidence>
<evidence type="ECO:0000259" key="8">
    <source>
        <dbReference type="PROSITE" id="PS50928"/>
    </source>
</evidence>
<keyword evidence="5 7" id="KW-1133">Transmembrane helix</keyword>
<dbReference type="PANTHER" id="PTHR30151">
    <property type="entry name" value="ALKANE SULFONATE ABC TRANSPORTER-RELATED, MEMBRANE SUBUNIT"/>
    <property type="match status" value="1"/>
</dbReference>
<proteinExistence type="inferred from homology"/>
<gene>
    <name evidence="9" type="ORF">AGRA3207_005055</name>
</gene>
<dbReference type="InterPro" id="IPR000515">
    <property type="entry name" value="MetI-like"/>
</dbReference>
<feature type="transmembrane region" description="Helical" evidence="7">
    <location>
        <begin position="87"/>
        <end position="111"/>
    </location>
</feature>
<protein>
    <submittedName>
        <fullName evidence="9">ABC transporter permease</fullName>
    </submittedName>
</protein>
<evidence type="ECO:0000256" key="6">
    <source>
        <dbReference type="ARBA" id="ARBA00023136"/>
    </source>
</evidence>
<dbReference type="Pfam" id="PF00528">
    <property type="entry name" value="BPD_transp_1"/>
    <property type="match status" value="1"/>
</dbReference>
<evidence type="ECO:0000256" key="2">
    <source>
        <dbReference type="ARBA" id="ARBA00022448"/>
    </source>
</evidence>
<keyword evidence="3" id="KW-1003">Cell membrane</keyword>
<keyword evidence="2 7" id="KW-0813">Transport</keyword>
<dbReference type="SUPFAM" id="SSF161098">
    <property type="entry name" value="MetI-like"/>
    <property type="match status" value="1"/>
</dbReference>
<feature type="transmembrane region" description="Helical" evidence="7">
    <location>
        <begin position="118"/>
        <end position="140"/>
    </location>
</feature>
<dbReference type="Gene3D" id="1.10.3720.10">
    <property type="entry name" value="MetI-like"/>
    <property type="match status" value="1"/>
</dbReference>
<keyword evidence="4 7" id="KW-0812">Transmembrane</keyword>
<feature type="transmembrane region" description="Helical" evidence="7">
    <location>
        <begin position="31"/>
        <end position="54"/>
    </location>
</feature>
<evidence type="ECO:0000313" key="10">
    <source>
        <dbReference type="Proteomes" id="UP001049518"/>
    </source>
</evidence>
<dbReference type="CDD" id="cd06261">
    <property type="entry name" value="TM_PBP2"/>
    <property type="match status" value="1"/>
</dbReference>
<evidence type="ECO:0000313" key="9">
    <source>
        <dbReference type="EMBL" id="QXJ23842.1"/>
    </source>
</evidence>
<evidence type="ECO:0000256" key="5">
    <source>
        <dbReference type="ARBA" id="ARBA00022989"/>
    </source>
</evidence>
<keyword evidence="6 7" id="KW-0472">Membrane</keyword>